<gene>
    <name evidence="1" type="ORF">F0562_013513</name>
</gene>
<evidence type="ECO:0000313" key="2">
    <source>
        <dbReference type="Proteomes" id="UP000325577"/>
    </source>
</evidence>
<dbReference type="AlphaFoldDB" id="A0A5J4ZQ46"/>
<organism evidence="1 2">
    <name type="scientific">Nyssa sinensis</name>
    <dbReference type="NCBI Taxonomy" id="561372"/>
    <lineage>
        <taxon>Eukaryota</taxon>
        <taxon>Viridiplantae</taxon>
        <taxon>Streptophyta</taxon>
        <taxon>Embryophyta</taxon>
        <taxon>Tracheophyta</taxon>
        <taxon>Spermatophyta</taxon>
        <taxon>Magnoliopsida</taxon>
        <taxon>eudicotyledons</taxon>
        <taxon>Gunneridae</taxon>
        <taxon>Pentapetalae</taxon>
        <taxon>asterids</taxon>
        <taxon>Cornales</taxon>
        <taxon>Nyssaceae</taxon>
        <taxon>Nyssa</taxon>
    </lineage>
</organism>
<name>A0A5J4ZQ46_9ASTE</name>
<dbReference type="OrthoDB" id="1707024at2759"/>
<protein>
    <submittedName>
        <fullName evidence="1">Uncharacterized protein</fullName>
    </submittedName>
</protein>
<evidence type="ECO:0000313" key="1">
    <source>
        <dbReference type="EMBL" id="KAA8519257.1"/>
    </source>
</evidence>
<keyword evidence="2" id="KW-1185">Reference proteome</keyword>
<accession>A0A5J4ZQ46</accession>
<sequence length="183" mass="20459">MGTLLGFRCPQFSEDVAWLPAWLQQHHVGSFDEHIKDEEIPLEQQLEISDPDDDVRAKGTTTEEDKSGCVMRYHLEIAPGTKRGEKGRVLEVQKRSQGRGVIEDFVGMLIGQKARKGVVGEVEEGIGSAVEVSGWVKRHVRNVSGDLGVVAHGFEGRLLQLFSDIEDRNIREVLNNPRKDQCT</sequence>
<proteinExistence type="predicted"/>
<dbReference type="Proteomes" id="UP000325577">
    <property type="component" value="Linkage Group LG6"/>
</dbReference>
<dbReference type="EMBL" id="CM018049">
    <property type="protein sequence ID" value="KAA8519257.1"/>
    <property type="molecule type" value="Genomic_DNA"/>
</dbReference>
<reference evidence="1 2" key="1">
    <citation type="submission" date="2019-09" db="EMBL/GenBank/DDBJ databases">
        <title>A chromosome-level genome assembly of the Chinese tupelo Nyssa sinensis.</title>
        <authorList>
            <person name="Yang X."/>
            <person name="Kang M."/>
            <person name="Yang Y."/>
            <person name="Xiong H."/>
            <person name="Wang M."/>
            <person name="Zhang Z."/>
            <person name="Wang Z."/>
            <person name="Wu H."/>
            <person name="Ma T."/>
            <person name="Liu J."/>
            <person name="Xi Z."/>
        </authorList>
    </citation>
    <scope>NUCLEOTIDE SEQUENCE [LARGE SCALE GENOMIC DNA]</scope>
    <source>
        <strain evidence="1">J267</strain>
        <tissue evidence="1">Leaf</tissue>
    </source>
</reference>